<keyword evidence="5" id="KW-0949">S-adenosyl-L-methionine</keyword>
<dbReference type="InterPro" id="IPR050903">
    <property type="entry name" value="Bact_Chemotaxis_MeTrfase"/>
</dbReference>
<dbReference type="SMART" id="SM00086">
    <property type="entry name" value="PAC"/>
    <property type="match status" value="3"/>
</dbReference>
<dbReference type="Gene3D" id="3.30.450.20">
    <property type="entry name" value="PAS domain"/>
    <property type="match status" value="3"/>
</dbReference>
<dbReference type="SMART" id="SM00091">
    <property type="entry name" value="PAS"/>
    <property type="match status" value="4"/>
</dbReference>
<feature type="domain" description="PAS" evidence="8">
    <location>
        <begin position="881"/>
        <end position="926"/>
    </location>
</feature>
<feature type="domain" description="CheR-type methyltransferase" evidence="11">
    <location>
        <begin position="237"/>
        <end position="480"/>
    </location>
</feature>
<evidence type="ECO:0000313" key="12">
    <source>
        <dbReference type="EMBL" id="MBC5783086.1"/>
    </source>
</evidence>
<feature type="coiled-coil region" evidence="7">
    <location>
        <begin position="684"/>
        <end position="771"/>
    </location>
</feature>
<dbReference type="GO" id="GO:0006935">
    <property type="term" value="P:chemotaxis"/>
    <property type="evidence" value="ECO:0007669"/>
    <property type="project" value="UniProtKB-UniRule"/>
</dbReference>
<feature type="domain" description="PAC" evidence="9">
    <location>
        <begin position="952"/>
        <end position="1004"/>
    </location>
</feature>
<dbReference type="Pfam" id="PF13596">
    <property type="entry name" value="PAS_10"/>
    <property type="match status" value="1"/>
</dbReference>
<gene>
    <name evidence="12" type="ORF">H8N03_09040</name>
</gene>
<dbReference type="GO" id="GO:0008983">
    <property type="term" value="F:protein-glutamate O-methyltransferase activity"/>
    <property type="evidence" value="ECO:0007669"/>
    <property type="project" value="UniProtKB-EC"/>
</dbReference>
<dbReference type="Gene3D" id="3.40.50.150">
    <property type="entry name" value="Vaccinia Virus protein VP39"/>
    <property type="match status" value="1"/>
</dbReference>
<comment type="catalytic activity">
    <reaction evidence="1">
        <text>L-glutamyl-[protein] + S-adenosyl-L-methionine = [protein]-L-glutamate 5-O-methyl ester + S-adenosyl-L-homocysteine</text>
        <dbReference type="Rhea" id="RHEA:24452"/>
        <dbReference type="Rhea" id="RHEA-COMP:10208"/>
        <dbReference type="Rhea" id="RHEA-COMP:10311"/>
        <dbReference type="ChEBI" id="CHEBI:29973"/>
        <dbReference type="ChEBI" id="CHEBI:57856"/>
        <dbReference type="ChEBI" id="CHEBI:59789"/>
        <dbReference type="ChEBI" id="CHEBI:82795"/>
        <dbReference type="EC" id="2.1.1.80"/>
    </reaction>
</comment>
<keyword evidence="6" id="KW-0145">Chemotaxis</keyword>
<dbReference type="PANTHER" id="PTHR24422:SF27">
    <property type="entry name" value="PROTEIN-GLUTAMATE O-METHYLTRANSFERASE"/>
    <property type="match status" value="1"/>
</dbReference>
<dbReference type="InterPro" id="IPR000700">
    <property type="entry name" value="PAS-assoc_C"/>
</dbReference>
<evidence type="ECO:0000256" key="6">
    <source>
        <dbReference type="PROSITE-ProRule" id="PRU00050"/>
    </source>
</evidence>
<dbReference type="Pfam" id="PF01339">
    <property type="entry name" value="CheB_methylest"/>
    <property type="match status" value="1"/>
</dbReference>
<keyword evidence="13" id="KW-1185">Reference proteome</keyword>
<feature type="active site" evidence="6">
    <location>
        <position position="38"/>
    </location>
</feature>
<dbReference type="EC" id="2.1.1.80" evidence="2"/>
<reference evidence="12" key="1">
    <citation type="submission" date="2020-08" db="EMBL/GenBank/DDBJ databases">
        <title>Ramlibacter sp. USB13 16S ribosomal RNA gene genome sequencing and assembly.</title>
        <authorList>
            <person name="Kang M."/>
        </authorList>
    </citation>
    <scope>NUCLEOTIDE SEQUENCE</scope>
    <source>
        <strain evidence="12">USB13</strain>
    </source>
</reference>
<evidence type="ECO:0000259" key="11">
    <source>
        <dbReference type="PROSITE" id="PS50123"/>
    </source>
</evidence>
<dbReference type="SMART" id="SM00138">
    <property type="entry name" value="MeTrc"/>
    <property type="match status" value="1"/>
</dbReference>
<comment type="caution">
    <text evidence="12">The sequence shown here is derived from an EMBL/GenBank/DDBJ whole genome shotgun (WGS) entry which is preliminary data.</text>
</comment>
<dbReference type="SUPFAM" id="SSF47757">
    <property type="entry name" value="Chemotaxis receptor methyltransferase CheR, N-terminal domain"/>
    <property type="match status" value="1"/>
</dbReference>
<dbReference type="PRINTS" id="PR00996">
    <property type="entry name" value="CHERMTFRASE"/>
</dbReference>
<dbReference type="CDD" id="cd16434">
    <property type="entry name" value="CheB-CheR_fusion"/>
    <property type="match status" value="1"/>
</dbReference>
<name>A0A923SAS5_9BURK</name>
<evidence type="ECO:0000259" key="10">
    <source>
        <dbReference type="PROSITE" id="PS50122"/>
    </source>
</evidence>
<dbReference type="PROSITE" id="PS50122">
    <property type="entry name" value="CHEB"/>
    <property type="match status" value="1"/>
</dbReference>
<dbReference type="Pfam" id="PF01739">
    <property type="entry name" value="CheR"/>
    <property type="match status" value="1"/>
</dbReference>
<keyword evidence="7" id="KW-0175">Coiled coil</keyword>
<dbReference type="AlphaFoldDB" id="A0A923SAS5"/>
<dbReference type="EMBL" id="JACORT010000003">
    <property type="protein sequence ID" value="MBC5783086.1"/>
    <property type="molecule type" value="Genomic_DNA"/>
</dbReference>
<evidence type="ECO:0000313" key="13">
    <source>
        <dbReference type="Proteomes" id="UP000608513"/>
    </source>
</evidence>
<dbReference type="GO" id="GO:0032259">
    <property type="term" value="P:methylation"/>
    <property type="evidence" value="ECO:0007669"/>
    <property type="project" value="UniProtKB-KW"/>
</dbReference>
<evidence type="ECO:0000256" key="2">
    <source>
        <dbReference type="ARBA" id="ARBA00012534"/>
    </source>
</evidence>
<dbReference type="InterPro" id="IPR029063">
    <property type="entry name" value="SAM-dependent_MTases_sf"/>
</dbReference>
<dbReference type="InterPro" id="IPR001610">
    <property type="entry name" value="PAC"/>
</dbReference>
<dbReference type="GO" id="GO:0006355">
    <property type="term" value="P:regulation of DNA-templated transcription"/>
    <property type="evidence" value="ECO:0007669"/>
    <property type="project" value="InterPro"/>
</dbReference>
<dbReference type="Gene3D" id="1.10.155.10">
    <property type="entry name" value="Chemotaxis receptor methyltransferase CheR, N-terminal domain"/>
    <property type="match status" value="1"/>
</dbReference>
<accession>A0A923SAS5</accession>
<dbReference type="PROSITE" id="PS50112">
    <property type="entry name" value="PAS"/>
    <property type="match status" value="2"/>
</dbReference>
<dbReference type="InterPro" id="IPR022642">
    <property type="entry name" value="CheR_C"/>
</dbReference>
<dbReference type="PROSITE" id="PS50113">
    <property type="entry name" value="PAC"/>
    <property type="match status" value="2"/>
</dbReference>
<dbReference type="InterPro" id="IPR013767">
    <property type="entry name" value="PAS_fold"/>
</dbReference>
<proteinExistence type="predicted"/>
<dbReference type="Proteomes" id="UP000608513">
    <property type="component" value="Unassembled WGS sequence"/>
</dbReference>
<dbReference type="InterPro" id="IPR022641">
    <property type="entry name" value="CheR_N"/>
</dbReference>
<dbReference type="GO" id="GO:0000156">
    <property type="term" value="F:phosphorelay response regulator activity"/>
    <property type="evidence" value="ECO:0007669"/>
    <property type="project" value="InterPro"/>
</dbReference>
<dbReference type="Pfam" id="PF03705">
    <property type="entry name" value="CheR_N"/>
    <property type="match status" value="1"/>
</dbReference>
<feature type="active site" evidence="6">
    <location>
        <position position="65"/>
    </location>
</feature>
<keyword evidence="3" id="KW-0489">Methyltransferase</keyword>
<protein>
    <recommendedName>
        <fullName evidence="2">protein-glutamate O-methyltransferase</fullName>
        <ecNumber evidence="2">2.1.1.80</ecNumber>
    </recommendedName>
</protein>
<dbReference type="CDD" id="cd00130">
    <property type="entry name" value="PAS"/>
    <property type="match status" value="3"/>
</dbReference>
<dbReference type="SUPFAM" id="SSF52738">
    <property type="entry name" value="Methylesterase CheB, C-terminal domain"/>
    <property type="match status" value="1"/>
</dbReference>
<dbReference type="PANTHER" id="PTHR24422">
    <property type="entry name" value="CHEMOTAXIS PROTEIN METHYLTRANSFERASE"/>
    <property type="match status" value="1"/>
</dbReference>
<dbReference type="Gene3D" id="3.40.50.180">
    <property type="entry name" value="Methylesterase CheB, C-terminal domain"/>
    <property type="match status" value="1"/>
</dbReference>
<evidence type="ECO:0000259" key="8">
    <source>
        <dbReference type="PROSITE" id="PS50112"/>
    </source>
</evidence>
<dbReference type="GO" id="GO:0008984">
    <property type="term" value="F:protein-glutamate methylesterase activity"/>
    <property type="evidence" value="ECO:0007669"/>
    <property type="project" value="InterPro"/>
</dbReference>
<evidence type="ECO:0000256" key="3">
    <source>
        <dbReference type="ARBA" id="ARBA00022603"/>
    </source>
</evidence>
<evidence type="ECO:0000256" key="4">
    <source>
        <dbReference type="ARBA" id="ARBA00022679"/>
    </source>
</evidence>
<keyword evidence="6" id="KW-0378">Hydrolase</keyword>
<feature type="domain" description="PAC" evidence="9">
    <location>
        <begin position="834"/>
        <end position="884"/>
    </location>
</feature>
<dbReference type="PROSITE" id="PS50123">
    <property type="entry name" value="CHER"/>
    <property type="match status" value="1"/>
</dbReference>
<dbReference type="InterPro" id="IPR000780">
    <property type="entry name" value="CheR_MeTrfase"/>
</dbReference>
<dbReference type="InterPro" id="IPR035965">
    <property type="entry name" value="PAS-like_dom_sf"/>
</dbReference>
<dbReference type="InterPro" id="IPR035909">
    <property type="entry name" value="CheB_C"/>
</dbReference>
<dbReference type="InterPro" id="IPR000014">
    <property type="entry name" value="PAS"/>
</dbReference>
<organism evidence="12 13">
    <name type="scientific">Ramlibacter cellulosilyticus</name>
    <dbReference type="NCBI Taxonomy" id="2764187"/>
    <lineage>
        <taxon>Bacteria</taxon>
        <taxon>Pseudomonadati</taxon>
        <taxon>Pseudomonadota</taxon>
        <taxon>Betaproteobacteria</taxon>
        <taxon>Burkholderiales</taxon>
        <taxon>Comamonadaceae</taxon>
        <taxon>Ramlibacter</taxon>
    </lineage>
</organism>
<evidence type="ECO:0000256" key="7">
    <source>
        <dbReference type="SAM" id="Coils"/>
    </source>
</evidence>
<sequence length="1125" mass="123959">MSVEPRNGRAGQELAEGLDNIVPSHGYRKVPVVGLGGSAGSIDALQVFFSTMPAGSGLAFVVVIHLSPDHESALTDVIQRATRMRVVKVDHVLEVEPDTVYVIPPGKLLEARAGRLEASTLPEGHRGRHVVVDVLLRTLADSHGAHTAGVVLSGADSDGASGMKRVKERGGLTVAQDPDEATHGEMPRCAIATGMVDWVLPVQDMPSRILSYFRLESAVQLPPEADPDGPPLRPDAAESDLRDVLAFLRTRTNRDFTQYKRATILRRIGRRMQVNGVDNLGAYLNCLRTRPGECQALLQDLLISVTNFFRDPDCFNALQVHLPSLFQGKGPGDTVRVWVIACATGEEAYSIAILLAEYARTLETPPAVQVFATDLDAEAVQVAREGLYPAAIAGDVSEERLRRFFVKEQRGYRVRRELREMVLFAVHDVLQDPPFSRQHLVTCRNLLIYLAREAQARVFETLHFALLPHGTLFLGSSESVEDGTLFTVLDKKHRLYAQAPSTRPVHAHRPSASVLTRSMQAQYVVHGGPVISSLSLDPRSAGVPAPQLRDPPHGSWSDVHLQLLERLAPPSVLVDADYDIVHLSPSAGRFLQLAGGEPTRNLLRALPADLRIDVRAALYQAAQQQEEVHLAPMTMPVAGGSVVARLRVVPAQDGGEALFVVLFEIQDQPATAVEGTRLKPDPLARHLDAEIERLKMHLRDTVEQYEASTEELKASNEELQAMNEEMRAATEELETSREELQSINEELTTVNQELSSKVEDLSRANSDIQNLMHSTQIATVFLDRDLRITLYTPAAIPLFNLIPGDIGRPLTDMATQLAYEQLGTDARRVLERLIPVEREVGHPDGGWYLARLMPYRTGDDRIGGVVITFIDISERKQSEEMRLWLSAVVSSTPDAIISFALDGTILSWNRAAQRLFGYGAEEAIGRPIGMLDGDDRRDEHMLRTVAAGGTIEHLEAVRRRKDGSAVHVALSASPIQDETGRVLAGTALVRDVTEARAAAEALRQSEERLRLMVESAVEYAIFSLDLERRVTRWNSGAQRLLGWTEAEVLGRPADIIFTPEEREAQEPEKEARTARVEGRAADERIHVRRDGSRFRGSGMLMLMRSEAGEAVGFVKILRDLGRAGS</sequence>
<dbReference type="GO" id="GO:0005737">
    <property type="term" value="C:cytoplasm"/>
    <property type="evidence" value="ECO:0007669"/>
    <property type="project" value="InterPro"/>
</dbReference>
<dbReference type="NCBIfam" id="TIGR00229">
    <property type="entry name" value="sensory_box"/>
    <property type="match status" value="2"/>
</dbReference>
<dbReference type="SUPFAM" id="SSF53335">
    <property type="entry name" value="S-adenosyl-L-methionine-dependent methyltransferases"/>
    <property type="match status" value="1"/>
</dbReference>
<evidence type="ECO:0000259" key="9">
    <source>
        <dbReference type="PROSITE" id="PS50113"/>
    </source>
</evidence>
<evidence type="ECO:0000256" key="5">
    <source>
        <dbReference type="ARBA" id="ARBA00022691"/>
    </source>
</evidence>
<feature type="domain" description="CheB-type methylesterase" evidence="10">
    <location>
        <begin position="23"/>
        <end position="216"/>
    </location>
</feature>
<feature type="domain" description="PAS" evidence="8">
    <location>
        <begin position="1005"/>
        <end position="1063"/>
    </location>
</feature>
<dbReference type="Pfam" id="PF00989">
    <property type="entry name" value="PAS"/>
    <property type="match status" value="3"/>
</dbReference>
<dbReference type="InterPro" id="IPR000673">
    <property type="entry name" value="Sig_transdc_resp-reg_Me-estase"/>
</dbReference>
<feature type="active site" evidence="6">
    <location>
        <position position="158"/>
    </location>
</feature>
<evidence type="ECO:0000256" key="1">
    <source>
        <dbReference type="ARBA" id="ARBA00001541"/>
    </source>
</evidence>
<keyword evidence="4" id="KW-0808">Transferase</keyword>
<dbReference type="InterPro" id="IPR036804">
    <property type="entry name" value="CheR_N_sf"/>
</dbReference>
<dbReference type="SUPFAM" id="SSF55785">
    <property type="entry name" value="PYP-like sensor domain (PAS domain)"/>
    <property type="match status" value="3"/>
</dbReference>